<name>A0A8J3GL47_9HYPH</name>
<keyword evidence="3" id="KW-1185">Reference proteome</keyword>
<evidence type="ECO:0000313" key="3">
    <source>
        <dbReference type="Proteomes" id="UP000630142"/>
    </source>
</evidence>
<dbReference type="Proteomes" id="UP000630142">
    <property type="component" value="Unassembled WGS sequence"/>
</dbReference>
<gene>
    <name evidence="2" type="ORF">GCM10016234_22770</name>
</gene>
<reference evidence="2" key="2">
    <citation type="submission" date="2020-09" db="EMBL/GenBank/DDBJ databases">
        <authorList>
            <person name="Sun Q."/>
            <person name="Kim S."/>
        </authorList>
    </citation>
    <scope>NUCLEOTIDE SEQUENCE</scope>
    <source>
        <strain evidence="2">KCTC 42249</strain>
    </source>
</reference>
<dbReference type="EMBL" id="BMZQ01000002">
    <property type="protein sequence ID" value="GHD15621.1"/>
    <property type="molecule type" value="Genomic_DNA"/>
</dbReference>
<keyword evidence="1" id="KW-0812">Transmembrane</keyword>
<accession>A0A8J3GL47</accession>
<organism evidence="2 3">
    <name type="scientific">Tianweitania populi</name>
    <dbReference type="NCBI Taxonomy" id="1607949"/>
    <lineage>
        <taxon>Bacteria</taxon>
        <taxon>Pseudomonadati</taxon>
        <taxon>Pseudomonadota</taxon>
        <taxon>Alphaproteobacteria</taxon>
        <taxon>Hyphomicrobiales</taxon>
        <taxon>Phyllobacteriaceae</taxon>
        <taxon>Tianweitania</taxon>
    </lineage>
</organism>
<feature type="transmembrane region" description="Helical" evidence="1">
    <location>
        <begin position="75"/>
        <end position="95"/>
    </location>
</feature>
<dbReference type="AlphaFoldDB" id="A0A8J3GL47"/>
<keyword evidence="1" id="KW-1133">Transmembrane helix</keyword>
<dbReference type="RefSeq" id="WP_189503920.1">
    <property type="nucleotide sequence ID" value="NZ_BMZQ01000002.1"/>
</dbReference>
<feature type="transmembrane region" description="Helical" evidence="1">
    <location>
        <begin position="20"/>
        <end position="38"/>
    </location>
</feature>
<evidence type="ECO:0000313" key="2">
    <source>
        <dbReference type="EMBL" id="GHD15621.1"/>
    </source>
</evidence>
<comment type="caution">
    <text evidence="2">The sequence shown here is derived from an EMBL/GenBank/DDBJ whole genome shotgun (WGS) entry which is preliminary data.</text>
</comment>
<proteinExistence type="predicted"/>
<keyword evidence="1" id="KW-0472">Membrane</keyword>
<reference evidence="2" key="1">
    <citation type="journal article" date="2014" name="Int. J. Syst. Evol. Microbiol.">
        <title>Complete genome sequence of Corynebacterium casei LMG S-19264T (=DSM 44701T), isolated from a smear-ripened cheese.</title>
        <authorList>
            <consortium name="US DOE Joint Genome Institute (JGI-PGF)"/>
            <person name="Walter F."/>
            <person name="Albersmeier A."/>
            <person name="Kalinowski J."/>
            <person name="Ruckert C."/>
        </authorList>
    </citation>
    <scope>NUCLEOTIDE SEQUENCE</scope>
    <source>
        <strain evidence="2">KCTC 42249</strain>
    </source>
</reference>
<feature type="transmembrane region" description="Helical" evidence="1">
    <location>
        <begin position="45"/>
        <end position="63"/>
    </location>
</feature>
<evidence type="ECO:0000256" key="1">
    <source>
        <dbReference type="SAM" id="Phobius"/>
    </source>
</evidence>
<sequence length="100" mass="10721">MDMQASMGAIVVEQFTDLFRIGMILFLAITSANTAHATATRAGRAAPLVLGALFIAVLIPTAFHRDAPDLLPRILLGVPVNAILLAIVLGLMSLWKRARK</sequence>
<protein>
    <submittedName>
        <fullName evidence="2">Uncharacterized protein</fullName>
    </submittedName>
</protein>